<organism evidence="5 6">
    <name type="scientific">Devosia sediminis</name>
    <dbReference type="NCBI Taxonomy" id="2798801"/>
    <lineage>
        <taxon>Bacteria</taxon>
        <taxon>Pseudomonadati</taxon>
        <taxon>Pseudomonadota</taxon>
        <taxon>Alphaproteobacteria</taxon>
        <taxon>Hyphomicrobiales</taxon>
        <taxon>Devosiaceae</taxon>
        <taxon>Devosia</taxon>
    </lineage>
</organism>
<dbReference type="SUPFAM" id="SSF53850">
    <property type="entry name" value="Periplasmic binding protein-like II"/>
    <property type="match status" value="1"/>
</dbReference>
<evidence type="ECO:0000256" key="4">
    <source>
        <dbReference type="SAM" id="SignalP"/>
    </source>
</evidence>
<evidence type="ECO:0000256" key="3">
    <source>
        <dbReference type="ARBA" id="ARBA00022764"/>
    </source>
</evidence>
<protein>
    <submittedName>
        <fullName evidence="5">Extracellular solute-binding protein</fullName>
    </submittedName>
</protein>
<dbReference type="PROSITE" id="PS51318">
    <property type="entry name" value="TAT"/>
    <property type="match status" value="1"/>
</dbReference>
<feature type="signal peptide" evidence="4">
    <location>
        <begin position="1"/>
        <end position="27"/>
    </location>
</feature>
<comment type="subcellular location">
    <subcellularLocation>
        <location evidence="1">Periplasm</location>
    </subcellularLocation>
</comment>
<dbReference type="Gene3D" id="3.40.190.10">
    <property type="entry name" value="Periplasmic binding protein-like II"/>
    <property type="match status" value="2"/>
</dbReference>
<dbReference type="PANTHER" id="PTHR43649">
    <property type="entry name" value="ARABINOSE-BINDING PROTEIN-RELATED"/>
    <property type="match status" value="1"/>
</dbReference>
<gene>
    <name evidence="5" type="ORF">JEQ47_09495</name>
</gene>
<reference evidence="5" key="1">
    <citation type="submission" date="2020-12" db="EMBL/GenBank/DDBJ databases">
        <title>Devosia sp. MSA67 isolated from Mo River.</title>
        <authorList>
            <person name="Ma F."/>
            <person name="Zi Z."/>
        </authorList>
    </citation>
    <scope>NUCLEOTIDE SEQUENCE</scope>
    <source>
        <strain evidence="5">MSA67</strain>
    </source>
</reference>
<dbReference type="InterPro" id="IPR006311">
    <property type="entry name" value="TAT_signal"/>
</dbReference>
<proteinExistence type="inferred from homology"/>
<keyword evidence="6" id="KW-1185">Reference proteome</keyword>
<dbReference type="RefSeq" id="WP_198876164.1">
    <property type="nucleotide sequence ID" value="NZ_JAEKMH010000002.1"/>
</dbReference>
<dbReference type="Proteomes" id="UP000602124">
    <property type="component" value="Unassembled WGS sequence"/>
</dbReference>
<keyword evidence="3" id="KW-0574">Periplasm</keyword>
<dbReference type="AlphaFoldDB" id="A0A934MHD0"/>
<dbReference type="InterPro" id="IPR050490">
    <property type="entry name" value="Bact_solute-bd_prot1"/>
</dbReference>
<dbReference type="InterPro" id="IPR006059">
    <property type="entry name" value="SBP"/>
</dbReference>
<evidence type="ECO:0000256" key="2">
    <source>
        <dbReference type="ARBA" id="ARBA00008520"/>
    </source>
</evidence>
<evidence type="ECO:0000313" key="5">
    <source>
        <dbReference type="EMBL" id="MBJ3784952.1"/>
    </source>
</evidence>
<comment type="caution">
    <text evidence="5">The sequence shown here is derived from an EMBL/GenBank/DDBJ whole genome shotgun (WGS) entry which is preliminary data.</text>
</comment>
<dbReference type="GO" id="GO:0042597">
    <property type="term" value="C:periplasmic space"/>
    <property type="evidence" value="ECO:0007669"/>
    <property type="project" value="UniProtKB-SubCell"/>
</dbReference>
<feature type="chain" id="PRO_5037509148" evidence="4">
    <location>
        <begin position="28"/>
        <end position="425"/>
    </location>
</feature>
<evidence type="ECO:0000313" key="6">
    <source>
        <dbReference type="Proteomes" id="UP000602124"/>
    </source>
</evidence>
<accession>A0A934MHD0</accession>
<dbReference type="PANTHER" id="PTHR43649:SF11">
    <property type="entry name" value="ABC TRANSPORTER SUBSTRATE-BINDING PROTEIN YESO-RELATED"/>
    <property type="match status" value="1"/>
</dbReference>
<comment type="similarity">
    <text evidence="2">Belongs to the bacterial solute-binding protein 1 family.</text>
</comment>
<dbReference type="EMBL" id="JAEKMH010000002">
    <property type="protein sequence ID" value="MBJ3784952.1"/>
    <property type="molecule type" value="Genomic_DNA"/>
</dbReference>
<keyword evidence="4" id="KW-0732">Signal</keyword>
<name>A0A934MHD0_9HYPH</name>
<sequence>MGRSINRRTLLQLGGAAAAMTALPAWAQEQRQISMMWWGGQNRMERTLKAIDEFVATQPGLDVQAESLGSTADYFVSLTTKIAGGGAPDIMQLGYSQIAEYAQRGVLEPLDDYVGNELDISDWPASSVDSLRVDGKLYGINLGNNTTTMYYDKDAYAAAGFADIAIDSTWDQWFDMAEAVTKAGDGSFFGMSDGSGNALVFENYVRQKGFQLYDGQAVGVGQEVVTEWFDMWAAARERGAIPPADVAALDIESIAENLLIQGRAGTNFGHSNQVVALQSATPKPLGMAMYPQGAGDTMGQFIRPSQHLSIWSGSQHKSDAVSLANFLVMNPTGVKILGVERGVPSSPSMQAILAPELDDITRQSLDFVAAVTPVATPIPPPPPRGASEVETKFRELSQQVSFGQIDTTEAGRIYVEDSNAILARA</sequence>
<dbReference type="Pfam" id="PF01547">
    <property type="entry name" value="SBP_bac_1"/>
    <property type="match status" value="1"/>
</dbReference>
<evidence type="ECO:0000256" key="1">
    <source>
        <dbReference type="ARBA" id="ARBA00004418"/>
    </source>
</evidence>